<evidence type="ECO:0000259" key="6">
    <source>
        <dbReference type="PROSITE" id="PS50940"/>
    </source>
</evidence>
<sequence>MQTVHCQCEGLRDGFYPDSEQCDRFVKCESGKQVKSGLCPDGLVFNNYGALSKPRCMFRHEADCSKYKHCDNGVAFEGSCPDGLSFSQEYGICDWAENVPGCAAQNSVGFQCPEFNAARYPLVGNPRFPDKEDCRKFYVCIATFHDNNNYVMSPRHLACEYGRVFDSKTNECDEVENVIGW</sequence>
<keyword evidence="2" id="KW-0732">Signal</keyword>
<feature type="domain" description="Chitin-binding type-2" evidence="6">
    <location>
        <begin position="36"/>
        <end position="104"/>
    </location>
</feature>
<comment type="caution">
    <text evidence="7">The sequence shown here is derived from an EMBL/GenBank/DDBJ whole genome shotgun (WGS) entry which is preliminary data.</text>
</comment>
<evidence type="ECO:0000256" key="5">
    <source>
        <dbReference type="ARBA" id="ARBA00023180"/>
    </source>
</evidence>
<keyword evidence="1" id="KW-0147">Chitin-binding</keyword>
<evidence type="ECO:0000313" key="7">
    <source>
        <dbReference type="EMBL" id="RWS26935.1"/>
    </source>
</evidence>
<keyword evidence="8" id="KW-1185">Reference proteome</keyword>
<protein>
    <submittedName>
        <fullName evidence="7">Peritrophin-1-like protein</fullName>
    </submittedName>
</protein>
<dbReference type="SMART" id="SM00494">
    <property type="entry name" value="ChtBD2"/>
    <property type="match status" value="3"/>
</dbReference>
<dbReference type="InterPro" id="IPR002557">
    <property type="entry name" value="Chitin-bd_dom"/>
</dbReference>
<dbReference type="InterPro" id="IPR036508">
    <property type="entry name" value="Chitin-bd_dom_sf"/>
</dbReference>
<dbReference type="PANTHER" id="PTHR23301:SF107">
    <property type="entry name" value="LD20793P"/>
    <property type="match status" value="1"/>
</dbReference>
<dbReference type="Proteomes" id="UP000288716">
    <property type="component" value="Unassembled WGS sequence"/>
</dbReference>
<dbReference type="EMBL" id="NCKV01002375">
    <property type="protein sequence ID" value="RWS26935.1"/>
    <property type="molecule type" value="Genomic_DNA"/>
</dbReference>
<name>A0A443SHH6_9ACAR</name>
<evidence type="ECO:0000256" key="4">
    <source>
        <dbReference type="ARBA" id="ARBA00023157"/>
    </source>
</evidence>
<dbReference type="PANTHER" id="PTHR23301">
    <property type="entry name" value="CHITIN BINDING PERITROPHIN-A"/>
    <property type="match status" value="1"/>
</dbReference>
<evidence type="ECO:0000256" key="3">
    <source>
        <dbReference type="ARBA" id="ARBA00022737"/>
    </source>
</evidence>
<dbReference type="Gene3D" id="2.170.140.10">
    <property type="entry name" value="Chitin binding domain"/>
    <property type="match status" value="3"/>
</dbReference>
<dbReference type="AlphaFoldDB" id="A0A443SHH6"/>
<keyword evidence="5" id="KW-0325">Glycoprotein</keyword>
<evidence type="ECO:0000313" key="8">
    <source>
        <dbReference type="Proteomes" id="UP000288716"/>
    </source>
</evidence>
<dbReference type="InterPro" id="IPR051940">
    <property type="entry name" value="Chitin_bind-dev_reg"/>
</dbReference>
<proteinExistence type="predicted"/>
<accession>A0A443SHH6</accession>
<dbReference type="OrthoDB" id="6407093at2759"/>
<dbReference type="GO" id="GO:0008061">
    <property type="term" value="F:chitin binding"/>
    <property type="evidence" value="ECO:0007669"/>
    <property type="project" value="UniProtKB-KW"/>
</dbReference>
<dbReference type="PROSITE" id="PS50940">
    <property type="entry name" value="CHIT_BIND_II"/>
    <property type="match status" value="2"/>
</dbReference>
<dbReference type="GO" id="GO:0005576">
    <property type="term" value="C:extracellular region"/>
    <property type="evidence" value="ECO:0007669"/>
    <property type="project" value="InterPro"/>
</dbReference>
<dbReference type="VEuPathDB" id="VectorBase:LDEU005105"/>
<keyword evidence="3" id="KW-0677">Repeat</keyword>
<dbReference type="Pfam" id="PF01607">
    <property type="entry name" value="CBM_14"/>
    <property type="match status" value="3"/>
</dbReference>
<feature type="domain" description="Chitin-binding type-2" evidence="6">
    <location>
        <begin position="109"/>
        <end position="181"/>
    </location>
</feature>
<dbReference type="STRING" id="299467.A0A443SHH6"/>
<reference evidence="7 8" key="1">
    <citation type="journal article" date="2018" name="Gigascience">
        <title>Genomes of trombidid mites reveal novel predicted allergens and laterally-transferred genes associated with secondary metabolism.</title>
        <authorList>
            <person name="Dong X."/>
            <person name="Chaisiri K."/>
            <person name="Xia D."/>
            <person name="Armstrong S.D."/>
            <person name="Fang Y."/>
            <person name="Donnelly M.J."/>
            <person name="Kadowaki T."/>
            <person name="McGarry J.W."/>
            <person name="Darby A.C."/>
            <person name="Makepeace B.L."/>
        </authorList>
    </citation>
    <scope>NUCLEOTIDE SEQUENCE [LARGE SCALE GENOMIC DNA]</scope>
    <source>
        <strain evidence="7">UoL-UT</strain>
    </source>
</reference>
<evidence type="ECO:0000256" key="2">
    <source>
        <dbReference type="ARBA" id="ARBA00022729"/>
    </source>
</evidence>
<gene>
    <name evidence="7" type="ORF">B4U80_01946</name>
</gene>
<dbReference type="SUPFAM" id="SSF57625">
    <property type="entry name" value="Invertebrate chitin-binding proteins"/>
    <property type="match status" value="3"/>
</dbReference>
<organism evidence="7 8">
    <name type="scientific">Leptotrombidium deliense</name>
    <dbReference type="NCBI Taxonomy" id="299467"/>
    <lineage>
        <taxon>Eukaryota</taxon>
        <taxon>Metazoa</taxon>
        <taxon>Ecdysozoa</taxon>
        <taxon>Arthropoda</taxon>
        <taxon>Chelicerata</taxon>
        <taxon>Arachnida</taxon>
        <taxon>Acari</taxon>
        <taxon>Acariformes</taxon>
        <taxon>Trombidiformes</taxon>
        <taxon>Prostigmata</taxon>
        <taxon>Anystina</taxon>
        <taxon>Parasitengona</taxon>
        <taxon>Trombiculoidea</taxon>
        <taxon>Trombiculidae</taxon>
        <taxon>Leptotrombidium</taxon>
    </lineage>
</organism>
<keyword evidence="4" id="KW-1015">Disulfide bond</keyword>
<evidence type="ECO:0000256" key="1">
    <source>
        <dbReference type="ARBA" id="ARBA00022669"/>
    </source>
</evidence>